<dbReference type="NCBIfam" id="NF009920">
    <property type="entry name" value="PRK13381.1"/>
    <property type="match status" value="1"/>
</dbReference>
<feature type="binding site" evidence="9">
    <location>
        <position position="389"/>
    </location>
    <ligand>
        <name>Zn(2+)</name>
        <dbReference type="ChEBI" id="CHEBI:29105"/>
        <label>2</label>
    </ligand>
</feature>
<keyword evidence="11" id="KW-0031">Aminopeptidase</keyword>
<dbReference type="GO" id="GO:0008270">
    <property type="term" value="F:zinc ion binding"/>
    <property type="evidence" value="ECO:0007669"/>
    <property type="project" value="InterPro"/>
</dbReference>
<keyword evidence="4 11" id="KW-0378">Hydrolase</keyword>
<comment type="caution">
    <text evidence="11">The sequence shown here is derived from an EMBL/GenBank/DDBJ whole genome shotgun (WGS) entry which is preliminary data.</text>
</comment>
<feature type="binding site" evidence="9">
    <location>
        <position position="151"/>
    </location>
    <ligand>
        <name>Zn(2+)</name>
        <dbReference type="ChEBI" id="CHEBI:29105"/>
        <label>2</label>
    </ligand>
</feature>
<dbReference type="PIRSF" id="PIRSF037215">
    <property type="entry name" value="Peptidase_M20B"/>
    <property type="match status" value="1"/>
</dbReference>
<dbReference type="PANTHER" id="PTHR42994:SF1">
    <property type="entry name" value="PEPTIDASE T"/>
    <property type="match status" value="1"/>
</dbReference>
<dbReference type="EMBL" id="WJJP01000361">
    <property type="protein sequence ID" value="MBD3325140.1"/>
    <property type="molecule type" value="Genomic_DNA"/>
</dbReference>
<dbReference type="GO" id="GO:0008237">
    <property type="term" value="F:metallopeptidase activity"/>
    <property type="evidence" value="ECO:0007669"/>
    <property type="project" value="UniProtKB-KW"/>
</dbReference>
<comment type="cofactor">
    <cofactor evidence="9">
        <name>Zn(2+)</name>
        <dbReference type="ChEBI" id="CHEBI:29105"/>
    </cofactor>
    <text evidence="9">Binds 2 Zn(2+) ions per subunit.</text>
</comment>
<dbReference type="GO" id="GO:0006518">
    <property type="term" value="P:peptide metabolic process"/>
    <property type="evidence" value="ECO:0007669"/>
    <property type="project" value="InterPro"/>
</dbReference>
<dbReference type="PROSITE" id="PS00759">
    <property type="entry name" value="ARGE_DAPE_CPG2_2"/>
    <property type="match status" value="1"/>
</dbReference>
<evidence type="ECO:0000313" key="11">
    <source>
        <dbReference type="EMBL" id="MBD3325140.1"/>
    </source>
</evidence>
<dbReference type="SUPFAM" id="SSF53187">
    <property type="entry name" value="Zn-dependent exopeptidases"/>
    <property type="match status" value="1"/>
</dbReference>
<evidence type="ECO:0000256" key="4">
    <source>
        <dbReference type="ARBA" id="ARBA00022801"/>
    </source>
</evidence>
<dbReference type="Gene3D" id="3.30.70.360">
    <property type="match status" value="1"/>
</dbReference>
<dbReference type="GO" id="GO:0006508">
    <property type="term" value="P:proteolysis"/>
    <property type="evidence" value="ECO:0007669"/>
    <property type="project" value="UniProtKB-UniRule"/>
</dbReference>
<keyword evidence="3 9" id="KW-0479">Metal-binding</keyword>
<name>A0A9D5Q5Y9_9BACT</name>
<protein>
    <recommendedName>
        <fullName evidence="7">Peptidase T</fullName>
        <ecNumber evidence="7">3.4.11.4</ecNumber>
    </recommendedName>
</protein>
<dbReference type="Proteomes" id="UP000649604">
    <property type="component" value="Unassembled WGS sequence"/>
</dbReference>
<keyword evidence="5 9" id="KW-0862">Zinc</keyword>
<evidence type="ECO:0000256" key="8">
    <source>
        <dbReference type="PIRSR" id="PIRSR037215-1"/>
    </source>
</evidence>
<feature type="binding site" evidence="9">
    <location>
        <position position="88"/>
    </location>
    <ligand>
        <name>Zn(2+)</name>
        <dbReference type="ChEBI" id="CHEBI:29105"/>
        <label>1</label>
    </ligand>
</feature>
<dbReference type="SUPFAM" id="SSF55031">
    <property type="entry name" value="Bacterial exopeptidase dimerisation domain"/>
    <property type="match status" value="1"/>
</dbReference>
<dbReference type="InterPro" id="IPR011650">
    <property type="entry name" value="Peptidase_M20_dimer"/>
</dbReference>
<feature type="active site" evidence="8">
    <location>
        <position position="90"/>
    </location>
</feature>
<proteinExistence type="inferred from homology"/>
<reference evidence="11" key="1">
    <citation type="submission" date="2019-11" db="EMBL/GenBank/DDBJ databases">
        <title>Microbial mats filling the niche in hypersaline microbial mats.</title>
        <authorList>
            <person name="Wong H.L."/>
            <person name="Macleod F.I."/>
            <person name="White R.A. III"/>
            <person name="Burns B.P."/>
        </authorList>
    </citation>
    <scope>NUCLEOTIDE SEQUENCE</scope>
    <source>
        <strain evidence="11">Rbin_158</strain>
    </source>
</reference>
<evidence type="ECO:0000256" key="3">
    <source>
        <dbReference type="ARBA" id="ARBA00022723"/>
    </source>
</evidence>
<dbReference type="NCBIfam" id="NF003976">
    <property type="entry name" value="PRK05469.1"/>
    <property type="match status" value="1"/>
</dbReference>
<dbReference type="AlphaFoldDB" id="A0A9D5Q5Y9"/>
<evidence type="ECO:0000313" key="12">
    <source>
        <dbReference type="Proteomes" id="UP000649604"/>
    </source>
</evidence>
<evidence type="ECO:0000256" key="1">
    <source>
        <dbReference type="ARBA" id="ARBA00009692"/>
    </source>
</evidence>
<dbReference type="GO" id="GO:0045148">
    <property type="term" value="F:tripeptide aminopeptidase activity"/>
    <property type="evidence" value="ECO:0007669"/>
    <property type="project" value="UniProtKB-UniRule"/>
</dbReference>
<sequence>MLPTSIQELLLREAKTRFLRYVQINTQSDEHSHDHPSSSGQLDLGRMLVQELNALHIQDTTLDEYGYVYATLPASPGVTAPPITLCAHLDTSPSEPGQGVQPVLHDHYDGGVIRFERNQDLILSPEDSPELRTYIGQTIITAAGDTLLGADDKAGVAEILAAVAALQTWQDLPHPELRLVLTPDEEIGQGTTHIRLENLGKYGYTLDGGGIGTLEDECFDAFRATLTFHGINVHPGWAKNRMVNAAAIAARFVAALPEYDTPEHTEHREGFWHLTHIEGDENLAEMSCILRDFDQHHNRQRIDLLKHLIQAFELRYSGLRIDLDIQDQYRNMQEVLGQYPDVVHKAETAIDMAGVPVIKKAIRGGTDGARLSFRGLPTPNIFAGGFMFHSKKEWIPEIALQKASEVILHLCRLWAEGSAS</sequence>
<feature type="active site" description="Proton acceptor" evidence="8">
    <location>
        <position position="185"/>
    </location>
</feature>
<evidence type="ECO:0000256" key="5">
    <source>
        <dbReference type="ARBA" id="ARBA00022833"/>
    </source>
</evidence>
<keyword evidence="2" id="KW-0645">Protease</keyword>
<feature type="binding site" evidence="9">
    <location>
        <position position="151"/>
    </location>
    <ligand>
        <name>Zn(2+)</name>
        <dbReference type="ChEBI" id="CHEBI:29105"/>
        <label>1</label>
    </ligand>
</feature>
<dbReference type="Gene3D" id="3.40.630.10">
    <property type="entry name" value="Zn peptidases"/>
    <property type="match status" value="1"/>
</dbReference>
<dbReference type="NCBIfam" id="TIGR01882">
    <property type="entry name" value="peptidase-T"/>
    <property type="match status" value="1"/>
</dbReference>
<gene>
    <name evidence="11" type="primary">pepT</name>
    <name evidence="11" type="ORF">GF339_11185</name>
</gene>
<comment type="similarity">
    <text evidence="1">Belongs to the peptidase M20B family.</text>
</comment>
<organism evidence="11 12">
    <name type="scientific">candidate division KSB3 bacterium</name>
    <dbReference type="NCBI Taxonomy" id="2044937"/>
    <lineage>
        <taxon>Bacteria</taxon>
        <taxon>candidate division KSB3</taxon>
    </lineage>
</organism>
<evidence type="ECO:0000256" key="6">
    <source>
        <dbReference type="ARBA" id="ARBA00023049"/>
    </source>
</evidence>
<evidence type="ECO:0000259" key="10">
    <source>
        <dbReference type="Pfam" id="PF07687"/>
    </source>
</evidence>
<feature type="binding site" evidence="9">
    <location>
        <position position="186"/>
    </location>
    <ligand>
        <name>Zn(2+)</name>
        <dbReference type="ChEBI" id="CHEBI:29105"/>
        <label>2</label>
    </ligand>
</feature>
<accession>A0A9D5Q5Y9</accession>
<evidence type="ECO:0000256" key="7">
    <source>
        <dbReference type="NCBIfam" id="TIGR01882"/>
    </source>
</evidence>
<dbReference type="Pfam" id="PF01546">
    <property type="entry name" value="Peptidase_M20"/>
    <property type="match status" value="1"/>
</dbReference>
<keyword evidence="6" id="KW-0482">Metalloprotease</keyword>
<dbReference type="Pfam" id="PF07687">
    <property type="entry name" value="M20_dimer"/>
    <property type="match status" value="1"/>
</dbReference>
<feature type="domain" description="Peptidase M20 dimerisation" evidence="10">
    <location>
        <begin position="223"/>
        <end position="291"/>
    </location>
</feature>
<feature type="binding site" evidence="9">
    <location>
        <position position="207"/>
    </location>
    <ligand>
        <name>Zn(2+)</name>
        <dbReference type="ChEBI" id="CHEBI:29105"/>
        <label>1</label>
    </ligand>
</feature>
<dbReference type="EC" id="3.4.11.4" evidence="7"/>
<dbReference type="InterPro" id="IPR036264">
    <property type="entry name" value="Bact_exopeptidase_dim_dom"/>
</dbReference>
<dbReference type="PANTHER" id="PTHR42994">
    <property type="entry name" value="PEPTIDASE T"/>
    <property type="match status" value="1"/>
</dbReference>
<evidence type="ECO:0000256" key="2">
    <source>
        <dbReference type="ARBA" id="ARBA00022670"/>
    </source>
</evidence>
<dbReference type="InterPro" id="IPR002933">
    <property type="entry name" value="Peptidase_M20"/>
</dbReference>
<dbReference type="InterPro" id="IPR010161">
    <property type="entry name" value="Peptidase_M20B"/>
</dbReference>
<evidence type="ECO:0000256" key="9">
    <source>
        <dbReference type="PIRSR" id="PIRSR037215-2"/>
    </source>
</evidence>
<dbReference type="InterPro" id="IPR001261">
    <property type="entry name" value="ArgE/DapE_CS"/>
</dbReference>